<dbReference type="AlphaFoldDB" id="A0A251XSE3"/>
<name>A0A251XSE3_9MICO</name>
<feature type="compositionally biased region" description="Polar residues" evidence="1">
    <location>
        <begin position="1"/>
        <end position="12"/>
    </location>
</feature>
<organism evidence="3 4">
    <name type="scientific">Clavibacter michiganensis</name>
    <dbReference type="NCBI Taxonomy" id="28447"/>
    <lineage>
        <taxon>Bacteria</taxon>
        <taxon>Bacillati</taxon>
        <taxon>Actinomycetota</taxon>
        <taxon>Actinomycetes</taxon>
        <taxon>Micrococcales</taxon>
        <taxon>Microbacteriaceae</taxon>
        <taxon>Clavibacter</taxon>
    </lineage>
</organism>
<gene>
    <name evidence="3" type="ORF">CMsap09_04560</name>
</gene>
<keyword evidence="2" id="KW-0472">Membrane</keyword>
<feature type="region of interest" description="Disordered" evidence="1">
    <location>
        <begin position="1"/>
        <end position="43"/>
    </location>
</feature>
<evidence type="ECO:0000256" key="1">
    <source>
        <dbReference type="SAM" id="MobiDB-lite"/>
    </source>
</evidence>
<keyword evidence="2" id="KW-0812">Transmembrane</keyword>
<evidence type="ECO:0000256" key="2">
    <source>
        <dbReference type="SAM" id="Phobius"/>
    </source>
</evidence>
<sequence length="293" mass="32622">MTQSTDSHPSTRTGTGGDEDGTDTLIGQHPHPGAGEGRGNAERRPASLSRAAWWGTAAALLVVIVYVATSILMVVPQTDATRAATAAARPYFGQQWNVFAPSISKTNRALEMQAQWRDDDGALVKSGWVKITNAEYVSGIGVLQPSRANKQSASMTKVYNQRFLALTPEQRRVVTDTFIRRTDTGFAPKASVALTEQLTELAPGSRGTVVSFLRYDYVIKEFATYWGTAFFGKEIERVRWRIVATRPNDFDHRLDEEQQFTPTVRTFGWRQVDDVIDPQALSVYQTIVERYGR</sequence>
<accession>A0A251XSE3</accession>
<comment type="caution">
    <text evidence="3">The sequence shown here is derived from an EMBL/GenBank/DDBJ whole genome shotgun (WGS) entry which is preliminary data.</text>
</comment>
<evidence type="ECO:0000313" key="3">
    <source>
        <dbReference type="EMBL" id="OUE08199.1"/>
    </source>
</evidence>
<feature type="transmembrane region" description="Helical" evidence="2">
    <location>
        <begin position="51"/>
        <end position="75"/>
    </location>
</feature>
<reference evidence="3 4" key="1">
    <citation type="submission" date="2016-08" db="EMBL/GenBank/DDBJ databases">
        <title>Genome sequence of Clavibacter michiganensis spp. strain CASJ009.</title>
        <authorList>
            <person name="Thapa S.P."/>
            <person name="Coaker G."/>
        </authorList>
    </citation>
    <scope>NUCLEOTIDE SEQUENCE [LARGE SCALE GENOMIC DNA]</scope>
    <source>
        <strain evidence="3">CASJ009</strain>
    </source>
</reference>
<dbReference type="Proteomes" id="UP000195106">
    <property type="component" value="Unassembled WGS sequence"/>
</dbReference>
<dbReference type="EMBL" id="MDHJ01000001">
    <property type="protein sequence ID" value="OUE08199.1"/>
    <property type="molecule type" value="Genomic_DNA"/>
</dbReference>
<evidence type="ECO:0000313" key="4">
    <source>
        <dbReference type="Proteomes" id="UP000195106"/>
    </source>
</evidence>
<proteinExistence type="predicted"/>
<keyword evidence="2" id="KW-1133">Transmembrane helix</keyword>
<dbReference type="InterPro" id="IPR043857">
    <property type="entry name" value="DUF5819"/>
</dbReference>
<protein>
    <submittedName>
        <fullName evidence="3">Uncharacterized protein</fullName>
    </submittedName>
</protein>
<dbReference type="Pfam" id="PF19136">
    <property type="entry name" value="DUF5819"/>
    <property type="match status" value="1"/>
</dbReference>